<dbReference type="EC" id="6.3.5.1" evidence="7 8"/>
<evidence type="ECO:0000256" key="4">
    <source>
        <dbReference type="ARBA" id="ARBA00022741"/>
    </source>
</evidence>
<dbReference type="GO" id="GO:0008795">
    <property type="term" value="F:NAD+ synthase activity"/>
    <property type="evidence" value="ECO:0007669"/>
    <property type="project" value="UniProtKB-UniRule"/>
</dbReference>
<evidence type="ECO:0000259" key="9">
    <source>
        <dbReference type="PROSITE" id="PS50263"/>
    </source>
</evidence>
<feature type="active site" description="For glutaminase activity" evidence="7">
    <location>
        <position position="122"/>
    </location>
</feature>
<feature type="binding site" evidence="7">
    <location>
        <position position="459"/>
    </location>
    <ligand>
        <name>deamido-NAD(+)</name>
        <dbReference type="ChEBI" id="CHEBI:58437"/>
        <note>ligand shared between two neighboring subunits</note>
    </ligand>
</feature>
<feature type="active site" description="Proton acceptor; for glutaminase activity" evidence="7">
    <location>
        <position position="53"/>
    </location>
</feature>
<dbReference type="NCBIfam" id="NF002730">
    <property type="entry name" value="PRK02628.1"/>
    <property type="match status" value="1"/>
</dbReference>
<dbReference type="FunFam" id="1.10.10.1140:FF:000001">
    <property type="entry name" value="Glutamine-dependent NAD(+) synthetase"/>
    <property type="match status" value="1"/>
</dbReference>
<reference evidence="10 11" key="1">
    <citation type="submission" date="2019-09" db="EMBL/GenBank/DDBJ databases">
        <authorList>
            <person name="Kevbrin V."/>
            <person name="Grouzdev D.S."/>
        </authorList>
    </citation>
    <scope>NUCLEOTIDE SEQUENCE [LARGE SCALE GENOMIC DNA]</scope>
    <source>
        <strain evidence="10 11">G-192</strain>
    </source>
</reference>
<keyword evidence="4 7" id="KW-0547">Nucleotide-binding</keyword>
<dbReference type="PANTHER" id="PTHR23090">
    <property type="entry name" value="NH 3 /GLUTAMINE-DEPENDENT NAD + SYNTHETASE"/>
    <property type="match status" value="1"/>
</dbReference>
<evidence type="ECO:0000256" key="3">
    <source>
        <dbReference type="ARBA" id="ARBA00022598"/>
    </source>
</evidence>
<feature type="binding site" evidence="7">
    <location>
        <position position="483"/>
    </location>
    <ligand>
        <name>ATP</name>
        <dbReference type="ChEBI" id="CHEBI:30616"/>
    </ligand>
</feature>
<dbReference type="CDD" id="cd07570">
    <property type="entry name" value="GAT_Gln-NAD-synth"/>
    <property type="match status" value="1"/>
</dbReference>
<dbReference type="Gene3D" id="3.40.50.620">
    <property type="entry name" value="HUPs"/>
    <property type="match status" value="1"/>
</dbReference>
<evidence type="ECO:0000256" key="6">
    <source>
        <dbReference type="ARBA" id="ARBA00023027"/>
    </source>
</evidence>
<comment type="function">
    <text evidence="7">Catalyzes the ATP-dependent amidation of deamido-NAD to form NAD. Uses L-glutamine as a nitrogen source.</text>
</comment>
<feature type="binding site" evidence="7">
    <location>
        <position position="128"/>
    </location>
    <ligand>
        <name>L-glutamine</name>
        <dbReference type="ChEBI" id="CHEBI:58359"/>
    </ligand>
</feature>
<keyword evidence="5 7" id="KW-0067">ATP-binding</keyword>
<dbReference type="Gene3D" id="3.60.110.10">
    <property type="entry name" value="Carbon-nitrogen hydrolase"/>
    <property type="match status" value="1"/>
</dbReference>
<comment type="catalytic activity">
    <reaction evidence="7 8">
        <text>deamido-NAD(+) + L-glutamine + ATP + H2O = L-glutamate + AMP + diphosphate + NAD(+) + H(+)</text>
        <dbReference type="Rhea" id="RHEA:24384"/>
        <dbReference type="ChEBI" id="CHEBI:15377"/>
        <dbReference type="ChEBI" id="CHEBI:15378"/>
        <dbReference type="ChEBI" id="CHEBI:29985"/>
        <dbReference type="ChEBI" id="CHEBI:30616"/>
        <dbReference type="ChEBI" id="CHEBI:33019"/>
        <dbReference type="ChEBI" id="CHEBI:57540"/>
        <dbReference type="ChEBI" id="CHEBI:58359"/>
        <dbReference type="ChEBI" id="CHEBI:58437"/>
        <dbReference type="ChEBI" id="CHEBI:456215"/>
        <dbReference type="EC" id="6.3.5.1"/>
    </reaction>
</comment>
<feature type="domain" description="CN hydrolase" evidence="9">
    <location>
        <begin position="13"/>
        <end position="278"/>
    </location>
</feature>
<sequence>MAAFDNLYRHRMVRAAAFAPQVSLADPQANAGAILSLAREAHERQAALALFPELALTGYSAEDLHHQSLMLDASEAAAGRIIADSAELMPVIVFGCALRQHGQLFNCALIVHRGRLLGVVPKSYLPNYREFYEKRWFSDASSVIADQISVAGHDAPFGAGLVFEAEDLPGFILHAEVCEDFWAPVPPSTHAALAGASVMVNLSASNATIGKARERAALIDAHSRRTCGAYVFCAAGAGESTNDLAWDGQLLIYEQGMRLAAGERFLNDHARVYADIDIERIEQDRLRLSTFRDAAARAADTLRAFRRVRFTLGAPLDRPVPLEREISRFPFVPDDAGRLDEDCHEAWNIQVQSLAQRLRASGVKRAVIGVSGGLDSTQALIITARAFDRLGRDRADIIAVSMPGLATSGESRARGRALIDGLGATFREIDISPAAERMLADLDHPYARGEPVHDVTFENVQAGLRTDYLFRLANHEDGLVIGTGDLSELALGWCTYGVGDQMSHYNVNAGVAKTLIQHLIAWTARREAFGPEVSAALESILAAEITPELVPAGADGAVQSTEAAIGPYALHDFTLHYAARYGFGPEKIAFLAAAAWSQASRGRWPAHVAGKDRHAFDLDAITRWMTVFARRFYQTSQFKRSAMPNGPKLTSAGALSPRGDWRAPSDASARVWLEAIAALRAELGLPPGG</sequence>
<feature type="binding site" evidence="7">
    <location>
        <position position="639"/>
    </location>
    <ligand>
        <name>deamido-NAD(+)</name>
        <dbReference type="ChEBI" id="CHEBI:58437"/>
        <note>ligand shared between two neighboring subunits</note>
    </ligand>
</feature>
<evidence type="ECO:0000313" key="10">
    <source>
        <dbReference type="EMBL" id="KAA5802415.1"/>
    </source>
</evidence>
<keyword evidence="6 7" id="KW-0520">NAD</keyword>
<dbReference type="InterPro" id="IPR003694">
    <property type="entry name" value="NAD_synthase"/>
</dbReference>
<keyword evidence="3 7" id="KW-0436">Ligase</keyword>
<dbReference type="GO" id="GO:0005737">
    <property type="term" value="C:cytoplasm"/>
    <property type="evidence" value="ECO:0007669"/>
    <property type="project" value="InterPro"/>
</dbReference>
<feature type="binding site" evidence="7">
    <location>
        <begin position="493"/>
        <end position="496"/>
    </location>
    <ligand>
        <name>deamido-NAD(+)</name>
        <dbReference type="ChEBI" id="CHEBI:58437"/>
        <note>ligand shared between two neighboring subunits</note>
    </ligand>
</feature>
<dbReference type="Pfam" id="PF02540">
    <property type="entry name" value="NAD_synthase"/>
    <property type="match status" value="1"/>
</dbReference>
<dbReference type="RefSeq" id="WP_150023665.1">
    <property type="nucleotide sequence ID" value="NZ_VWOJ01000003.1"/>
</dbReference>
<name>A0A5M6ZDM6_9PROT</name>
<dbReference type="FunFam" id="3.40.50.620:FF:000155">
    <property type="entry name" value="Glutamine-dependent NAD(+) synthetase"/>
    <property type="match status" value="1"/>
</dbReference>
<gene>
    <name evidence="7" type="primary">nadE</name>
    <name evidence="10" type="ORF">F1654_11385</name>
</gene>
<dbReference type="PIRSF" id="PIRSF006630">
    <property type="entry name" value="NADS_GAT"/>
    <property type="match status" value="1"/>
</dbReference>
<dbReference type="AlphaFoldDB" id="A0A5M6ZDM6"/>
<evidence type="ECO:0000256" key="8">
    <source>
        <dbReference type="PIRNR" id="PIRNR006630"/>
    </source>
</evidence>
<dbReference type="Gene3D" id="1.10.10.1140">
    <property type="entry name" value="Glutamine-dependent NAD+ synthetase, C-terminal domain"/>
    <property type="match status" value="1"/>
</dbReference>
<evidence type="ECO:0000256" key="5">
    <source>
        <dbReference type="ARBA" id="ARBA00022840"/>
    </source>
</evidence>
<dbReference type="PROSITE" id="PS50263">
    <property type="entry name" value="CN_HYDROLASE"/>
    <property type="match status" value="1"/>
</dbReference>
<feature type="binding site" evidence="7">
    <location>
        <position position="205"/>
    </location>
    <ligand>
        <name>L-glutamine</name>
        <dbReference type="ChEBI" id="CHEBI:58359"/>
    </ligand>
</feature>
<feature type="binding site" evidence="7">
    <location>
        <begin position="369"/>
        <end position="376"/>
    </location>
    <ligand>
        <name>ATP</name>
        <dbReference type="ChEBI" id="CHEBI:30616"/>
    </ligand>
</feature>
<dbReference type="InterPro" id="IPR041856">
    <property type="entry name" value="NAD+_synth_C"/>
</dbReference>
<protein>
    <recommendedName>
        <fullName evidence="7 8">Glutamine-dependent NAD(+) synthetase</fullName>
        <ecNumber evidence="7 8">6.3.5.1</ecNumber>
    </recommendedName>
    <alternativeName>
        <fullName evidence="7 8">NAD(+) synthase [glutamine-hydrolyzing]</fullName>
    </alternativeName>
</protein>
<comment type="pathway">
    <text evidence="1 7 8">Cofactor biosynthesis; NAD(+) biosynthesis; NAD(+) from deamido-NAD(+) (L-Gln route): step 1/1.</text>
</comment>
<feature type="binding site" evidence="7">
    <location>
        <position position="211"/>
    </location>
    <ligand>
        <name>L-glutamine</name>
        <dbReference type="ChEBI" id="CHEBI:58359"/>
    </ligand>
</feature>
<dbReference type="UniPathway" id="UPA00253">
    <property type="reaction ID" value="UER00334"/>
</dbReference>
<feature type="binding site" evidence="7">
    <location>
        <position position="488"/>
    </location>
    <ligand>
        <name>deamido-NAD(+)</name>
        <dbReference type="ChEBI" id="CHEBI:58437"/>
        <note>ligand shared between two neighboring subunits</note>
    </ligand>
</feature>
<dbReference type="CDD" id="cd00553">
    <property type="entry name" value="NAD_synthase"/>
    <property type="match status" value="1"/>
</dbReference>
<proteinExistence type="inferred from homology"/>
<evidence type="ECO:0000256" key="1">
    <source>
        <dbReference type="ARBA" id="ARBA00005188"/>
    </source>
</evidence>
<dbReference type="InterPro" id="IPR014445">
    <property type="entry name" value="Gln-dep_NAD_synthase"/>
</dbReference>
<feature type="active site" description="Nucleophile; for glutaminase activity" evidence="7">
    <location>
        <position position="178"/>
    </location>
</feature>
<dbReference type="GO" id="GO:0004359">
    <property type="term" value="F:glutaminase activity"/>
    <property type="evidence" value="ECO:0007669"/>
    <property type="project" value="InterPro"/>
</dbReference>
<dbReference type="SUPFAM" id="SSF56317">
    <property type="entry name" value="Carbon-nitrogen hydrolase"/>
    <property type="match status" value="1"/>
</dbReference>
<dbReference type="InterPro" id="IPR003010">
    <property type="entry name" value="C-N_Hydrolase"/>
</dbReference>
<dbReference type="Pfam" id="PF00795">
    <property type="entry name" value="CN_hydrolase"/>
    <property type="match status" value="1"/>
</dbReference>
<dbReference type="HAMAP" id="MF_02090">
    <property type="entry name" value="NadE_glutamine_dep"/>
    <property type="match status" value="1"/>
</dbReference>
<dbReference type="GO" id="GO:0005524">
    <property type="term" value="F:ATP binding"/>
    <property type="evidence" value="ECO:0007669"/>
    <property type="project" value="UniProtKB-UniRule"/>
</dbReference>
<evidence type="ECO:0000256" key="7">
    <source>
        <dbReference type="HAMAP-Rule" id="MF_02090"/>
    </source>
</evidence>
<keyword evidence="11" id="KW-1185">Reference proteome</keyword>
<comment type="similarity">
    <text evidence="2 7 8">In the C-terminal section; belongs to the NAD synthetase family.</text>
</comment>
<evidence type="ECO:0000313" key="11">
    <source>
        <dbReference type="Proteomes" id="UP000325122"/>
    </source>
</evidence>
<dbReference type="Proteomes" id="UP000325122">
    <property type="component" value="Unassembled WGS sequence"/>
</dbReference>
<dbReference type="InterPro" id="IPR036526">
    <property type="entry name" value="C-N_Hydrolase_sf"/>
</dbReference>
<dbReference type="PANTHER" id="PTHR23090:SF9">
    <property type="entry name" value="GLUTAMINE-DEPENDENT NAD(+) SYNTHETASE"/>
    <property type="match status" value="1"/>
</dbReference>
<accession>A0A5M6ZDM6</accession>
<dbReference type="GO" id="GO:0009435">
    <property type="term" value="P:NAD+ biosynthetic process"/>
    <property type="evidence" value="ECO:0007669"/>
    <property type="project" value="UniProtKB-UniRule"/>
</dbReference>
<dbReference type="InterPro" id="IPR022310">
    <property type="entry name" value="NAD/GMP_synthase"/>
</dbReference>
<dbReference type="GO" id="GO:0003952">
    <property type="term" value="F:NAD+ synthase (glutamine-hydrolyzing) activity"/>
    <property type="evidence" value="ECO:0007669"/>
    <property type="project" value="UniProtKB-UniRule"/>
</dbReference>
<organism evidence="10 11">
    <name type="scientific">Alkalicaulis satelles</name>
    <dbReference type="NCBI Taxonomy" id="2609175"/>
    <lineage>
        <taxon>Bacteria</taxon>
        <taxon>Pseudomonadati</taxon>
        <taxon>Pseudomonadota</taxon>
        <taxon>Alphaproteobacteria</taxon>
        <taxon>Maricaulales</taxon>
        <taxon>Maricaulaceae</taxon>
        <taxon>Alkalicaulis</taxon>
    </lineage>
</organism>
<dbReference type="SUPFAM" id="SSF52402">
    <property type="entry name" value="Adenine nucleotide alpha hydrolases-like"/>
    <property type="match status" value="1"/>
</dbReference>
<dbReference type="InterPro" id="IPR014729">
    <property type="entry name" value="Rossmann-like_a/b/a_fold"/>
</dbReference>
<dbReference type="EMBL" id="VWOJ01000003">
    <property type="protein sequence ID" value="KAA5802415.1"/>
    <property type="molecule type" value="Genomic_DNA"/>
</dbReference>
<evidence type="ECO:0000256" key="2">
    <source>
        <dbReference type="ARBA" id="ARBA00007145"/>
    </source>
</evidence>
<comment type="caution">
    <text evidence="10">The sequence shown here is derived from an EMBL/GenBank/DDBJ whole genome shotgun (WGS) entry which is preliminary data.</text>
</comment>